<dbReference type="SUPFAM" id="SSF52833">
    <property type="entry name" value="Thioredoxin-like"/>
    <property type="match status" value="1"/>
</dbReference>
<dbReference type="AlphaFoldDB" id="A0A1H4G2U7"/>
<protein>
    <submittedName>
        <fullName evidence="1">Predicted dithiol-disulfide isomerase, DsbA family</fullName>
    </submittedName>
</protein>
<reference evidence="2" key="1">
    <citation type="submission" date="2016-10" db="EMBL/GenBank/DDBJ databases">
        <authorList>
            <person name="Varghese N."/>
            <person name="Submissions S."/>
        </authorList>
    </citation>
    <scope>NUCLEOTIDE SEQUENCE [LARGE SCALE GENOMIC DNA]</scope>
    <source>
        <strain evidence="2">DSM 23920</strain>
    </source>
</reference>
<dbReference type="STRING" id="408074.SAMN05660909_04850"/>
<dbReference type="Proteomes" id="UP000199656">
    <property type="component" value="Unassembled WGS sequence"/>
</dbReference>
<name>A0A1H4G2U7_9BACT</name>
<gene>
    <name evidence="1" type="ORF">SAMN05660909_04850</name>
</gene>
<dbReference type="Gene3D" id="3.40.30.10">
    <property type="entry name" value="Glutaredoxin"/>
    <property type="match status" value="1"/>
</dbReference>
<dbReference type="Gene3D" id="1.10.472.60">
    <property type="entry name" value="putative protein disulfide isomerase domain"/>
    <property type="match status" value="1"/>
</dbReference>
<accession>A0A1H4G2U7</accession>
<dbReference type="EMBL" id="FNRL01000031">
    <property type="protein sequence ID" value="SEB03248.1"/>
    <property type="molecule type" value="Genomic_DNA"/>
</dbReference>
<dbReference type="CDD" id="cd03025">
    <property type="entry name" value="DsbA_FrnE_like"/>
    <property type="match status" value="1"/>
</dbReference>
<keyword evidence="1" id="KW-0413">Isomerase</keyword>
<proteinExistence type="predicted"/>
<dbReference type="PANTHER" id="PTHR13887:SF54">
    <property type="entry name" value="DSBA FAMILY PROTEIN"/>
    <property type="match status" value="1"/>
</dbReference>
<evidence type="ECO:0000313" key="1">
    <source>
        <dbReference type="EMBL" id="SEB03248.1"/>
    </source>
</evidence>
<sequence>MNRFNIVYYTDPLCCWSWAFESTLRQLREYLKDDCEIRYCMGGMLASWNTYQDTLLMVTRPAQMGPVWMQVRQVTGAKLNERIWHFDPPASSYPACIAVKCMGRQSKNAEEEYLYRLRKAVMLEEKNIAKPEVLLQLAEALDKEAPGLFDLPLFKQQLTDETTINAFKADLNERKERNISRFPSLWISTQEDERKSLLITGNRPFEALQTLIHQF</sequence>
<dbReference type="RefSeq" id="WP_089764999.1">
    <property type="nucleotide sequence ID" value="NZ_BKAT01000053.1"/>
</dbReference>
<dbReference type="InterPro" id="IPR036249">
    <property type="entry name" value="Thioredoxin-like_sf"/>
</dbReference>
<dbReference type="PANTHER" id="PTHR13887">
    <property type="entry name" value="GLUTATHIONE S-TRANSFERASE KAPPA"/>
    <property type="match status" value="1"/>
</dbReference>
<keyword evidence="2" id="KW-1185">Reference proteome</keyword>
<dbReference type="GO" id="GO:0016853">
    <property type="term" value="F:isomerase activity"/>
    <property type="evidence" value="ECO:0007669"/>
    <property type="project" value="UniProtKB-KW"/>
</dbReference>
<evidence type="ECO:0000313" key="2">
    <source>
        <dbReference type="Proteomes" id="UP000199656"/>
    </source>
</evidence>
<organism evidence="1 2">
    <name type="scientific">Chitinophaga terrae</name>
    <name type="common">ex Kim and Jung 2007</name>
    <dbReference type="NCBI Taxonomy" id="408074"/>
    <lineage>
        <taxon>Bacteria</taxon>
        <taxon>Pseudomonadati</taxon>
        <taxon>Bacteroidota</taxon>
        <taxon>Chitinophagia</taxon>
        <taxon>Chitinophagales</taxon>
        <taxon>Chitinophagaceae</taxon>
        <taxon>Chitinophaga</taxon>
    </lineage>
</organism>
<dbReference type="OrthoDB" id="9813770at2"/>
<dbReference type="Pfam" id="PF13743">
    <property type="entry name" value="Thioredoxin_5"/>
    <property type="match status" value="1"/>
</dbReference>